<keyword evidence="2" id="KW-1185">Reference proteome</keyword>
<evidence type="ECO:0000313" key="1">
    <source>
        <dbReference type="EnsemblPlants" id="OB06G11000.1"/>
    </source>
</evidence>
<dbReference type="HOGENOM" id="CLU_1941349_0_0_1"/>
<name>J3MAQ6_ORYBR</name>
<dbReference type="EnsemblPlants" id="OB06G11000.1">
    <property type="protein sequence ID" value="OB06G11000.1"/>
    <property type="gene ID" value="OB06G11000"/>
</dbReference>
<organism evidence="1">
    <name type="scientific">Oryza brachyantha</name>
    <name type="common">malo sina</name>
    <dbReference type="NCBI Taxonomy" id="4533"/>
    <lineage>
        <taxon>Eukaryota</taxon>
        <taxon>Viridiplantae</taxon>
        <taxon>Streptophyta</taxon>
        <taxon>Embryophyta</taxon>
        <taxon>Tracheophyta</taxon>
        <taxon>Spermatophyta</taxon>
        <taxon>Magnoliopsida</taxon>
        <taxon>Liliopsida</taxon>
        <taxon>Poales</taxon>
        <taxon>Poaceae</taxon>
        <taxon>BOP clade</taxon>
        <taxon>Oryzoideae</taxon>
        <taxon>Oryzeae</taxon>
        <taxon>Oryzinae</taxon>
        <taxon>Oryza</taxon>
    </lineage>
</organism>
<dbReference type="AlphaFoldDB" id="J3MAQ6"/>
<reference evidence="1" key="1">
    <citation type="journal article" date="2013" name="Nat. Commun.">
        <title>Whole-genome sequencing of Oryza brachyantha reveals mechanisms underlying Oryza genome evolution.</title>
        <authorList>
            <person name="Chen J."/>
            <person name="Huang Q."/>
            <person name="Gao D."/>
            <person name="Wang J."/>
            <person name="Lang Y."/>
            <person name="Liu T."/>
            <person name="Li B."/>
            <person name="Bai Z."/>
            <person name="Luis Goicoechea J."/>
            <person name="Liang C."/>
            <person name="Chen C."/>
            <person name="Zhang W."/>
            <person name="Sun S."/>
            <person name="Liao Y."/>
            <person name="Zhang X."/>
            <person name="Yang L."/>
            <person name="Song C."/>
            <person name="Wang M."/>
            <person name="Shi J."/>
            <person name="Liu G."/>
            <person name="Liu J."/>
            <person name="Zhou H."/>
            <person name="Zhou W."/>
            <person name="Yu Q."/>
            <person name="An N."/>
            <person name="Chen Y."/>
            <person name="Cai Q."/>
            <person name="Wang B."/>
            <person name="Liu B."/>
            <person name="Min J."/>
            <person name="Huang Y."/>
            <person name="Wu H."/>
            <person name="Li Z."/>
            <person name="Zhang Y."/>
            <person name="Yin Y."/>
            <person name="Song W."/>
            <person name="Jiang J."/>
            <person name="Jackson S.A."/>
            <person name="Wing R.A."/>
            <person name="Wang J."/>
            <person name="Chen M."/>
        </authorList>
    </citation>
    <scope>NUCLEOTIDE SEQUENCE [LARGE SCALE GENOMIC DNA]</scope>
    <source>
        <strain evidence="1">cv. IRGC 101232</strain>
    </source>
</reference>
<accession>J3MAQ6</accession>
<reference evidence="1" key="2">
    <citation type="submission" date="2013-04" db="UniProtKB">
        <authorList>
            <consortium name="EnsemblPlants"/>
        </authorList>
    </citation>
    <scope>IDENTIFICATION</scope>
</reference>
<sequence>MQARSHEAGTHTTQAACNGARLHGCVCVPVPVRQREKRRKRRRRLVHNFSCRHRRGNINGRPLASQPLLWIRKKRMMKMKMKIARSVDGHLPLLGRPTRICVCVFFLYSLQYSCISSTRLCLYISMVFHL</sequence>
<proteinExistence type="predicted"/>
<dbReference type="Proteomes" id="UP000006038">
    <property type="component" value="Chromosome 6"/>
</dbReference>
<protein>
    <submittedName>
        <fullName evidence="1">Uncharacterized protein</fullName>
    </submittedName>
</protein>
<evidence type="ECO:0000313" key="2">
    <source>
        <dbReference type="Proteomes" id="UP000006038"/>
    </source>
</evidence>
<dbReference type="Gramene" id="OB06G11000.1">
    <property type="protein sequence ID" value="OB06G11000.1"/>
    <property type="gene ID" value="OB06G11000"/>
</dbReference>